<keyword evidence="5" id="KW-1185">Reference proteome</keyword>
<dbReference type="InterPro" id="IPR045312">
    <property type="entry name" value="PCBER-like"/>
</dbReference>
<dbReference type="AlphaFoldDB" id="A0AAN6SPY0"/>
<reference evidence="5" key="1">
    <citation type="journal article" date="2023" name="Mol. Phylogenet. Evol.">
        <title>Genome-scale phylogeny and comparative genomics of the fungal order Sordariales.</title>
        <authorList>
            <person name="Hensen N."/>
            <person name="Bonometti L."/>
            <person name="Westerberg I."/>
            <person name="Brannstrom I.O."/>
            <person name="Guillou S."/>
            <person name="Cros-Aarteil S."/>
            <person name="Calhoun S."/>
            <person name="Haridas S."/>
            <person name="Kuo A."/>
            <person name="Mondo S."/>
            <person name="Pangilinan J."/>
            <person name="Riley R."/>
            <person name="LaButti K."/>
            <person name="Andreopoulos B."/>
            <person name="Lipzen A."/>
            <person name="Chen C."/>
            <person name="Yan M."/>
            <person name="Daum C."/>
            <person name="Ng V."/>
            <person name="Clum A."/>
            <person name="Steindorff A."/>
            <person name="Ohm R.A."/>
            <person name="Martin F."/>
            <person name="Silar P."/>
            <person name="Natvig D.O."/>
            <person name="Lalanne C."/>
            <person name="Gautier V."/>
            <person name="Ament-Velasquez S.L."/>
            <person name="Kruys A."/>
            <person name="Hutchinson M.I."/>
            <person name="Powell A.J."/>
            <person name="Barry K."/>
            <person name="Miller A.N."/>
            <person name="Grigoriev I.V."/>
            <person name="Debuchy R."/>
            <person name="Gladieux P."/>
            <person name="Hiltunen Thoren M."/>
            <person name="Johannesson H."/>
        </authorList>
    </citation>
    <scope>NUCLEOTIDE SEQUENCE [LARGE SCALE GENOMIC DNA]</scope>
    <source>
        <strain evidence="5">CBS 284.82</strain>
    </source>
</reference>
<dbReference type="Gene3D" id="3.40.50.720">
    <property type="entry name" value="NAD(P)-binding Rossmann-like Domain"/>
    <property type="match status" value="1"/>
</dbReference>
<dbReference type="InterPro" id="IPR008030">
    <property type="entry name" value="NmrA-like"/>
</dbReference>
<accession>A0AAN6SPY0</accession>
<dbReference type="CDD" id="cd05259">
    <property type="entry name" value="PCBER_SDR_a"/>
    <property type="match status" value="1"/>
</dbReference>
<name>A0AAN6SPY0_9PEZI</name>
<dbReference type="Proteomes" id="UP001303115">
    <property type="component" value="Unassembled WGS sequence"/>
</dbReference>
<evidence type="ECO:0000313" key="4">
    <source>
        <dbReference type="EMBL" id="KAK4035235.1"/>
    </source>
</evidence>
<dbReference type="EMBL" id="MU854451">
    <property type="protein sequence ID" value="KAK4035235.1"/>
    <property type="molecule type" value="Genomic_DNA"/>
</dbReference>
<evidence type="ECO:0000256" key="2">
    <source>
        <dbReference type="ARBA" id="ARBA00023002"/>
    </source>
</evidence>
<dbReference type="Gene3D" id="3.90.25.10">
    <property type="entry name" value="UDP-galactose 4-epimerase, domain 1"/>
    <property type="match status" value="1"/>
</dbReference>
<dbReference type="PANTHER" id="PTHR47706:SF6">
    <property type="entry name" value="NMRA-LIKE FAMILY PROTEIN (AFU_ORTHOLOGUE AFUA_6G00280)"/>
    <property type="match status" value="1"/>
</dbReference>
<comment type="caution">
    <text evidence="4">The sequence shown here is derived from an EMBL/GenBank/DDBJ whole genome shotgun (WGS) entry which is preliminary data.</text>
</comment>
<keyword evidence="1" id="KW-0521">NADP</keyword>
<evidence type="ECO:0000313" key="5">
    <source>
        <dbReference type="Proteomes" id="UP001303115"/>
    </source>
</evidence>
<dbReference type="SUPFAM" id="SSF51735">
    <property type="entry name" value="NAD(P)-binding Rossmann-fold domains"/>
    <property type="match status" value="1"/>
</dbReference>
<organism evidence="4 5">
    <name type="scientific">Parachaetomium inaequale</name>
    <dbReference type="NCBI Taxonomy" id="2588326"/>
    <lineage>
        <taxon>Eukaryota</taxon>
        <taxon>Fungi</taxon>
        <taxon>Dikarya</taxon>
        <taxon>Ascomycota</taxon>
        <taxon>Pezizomycotina</taxon>
        <taxon>Sordariomycetes</taxon>
        <taxon>Sordariomycetidae</taxon>
        <taxon>Sordariales</taxon>
        <taxon>Chaetomiaceae</taxon>
        <taxon>Parachaetomium</taxon>
    </lineage>
</organism>
<keyword evidence="2" id="KW-0560">Oxidoreductase</keyword>
<dbReference type="PANTHER" id="PTHR47706">
    <property type="entry name" value="NMRA-LIKE FAMILY PROTEIN"/>
    <property type="match status" value="1"/>
</dbReference>
<feature type="domain" description="NmrA-like" evidence="3">
    <location>
        <begin position="9"/>
        <end position="286"/>
    </location>
</feature>
<evidence type="ECO:0000259" key="3">
    <source>
        <dbReference type="Pfam" id="PF05368"/>
    </source>
</evidence>
<proteinExistence type="predicted"/>
<dbReference type="GO" id="GO:0016491">
    <property type="term" value="F:oxidoreductase activity"/>
    <property type="evidence" value="ECO:0007669"/>
    <property type="project" value="UniProtKB-KW"/>
</dbReference>
<dbReference type="InterPro" id="IPR036291">
    <property type="entry name" value="NAD(P)-bd_dom_sf"/>
</dbReference>
<protein>
    <submittedName>
        <fullName evidence="4">NAD(P)-binding protein</fullName>
    </submittedName>
</protein>
<sequence length="309" mass="33843">MPPQTSILLLGAGELGTAILHSLTTHPAYSPTTTHLAILRRAATLASTDPTTEQSLASLSARGITFEAGDFTSTPSPELIAIFKKYDVVIQAGGYGAPRGTLLRIAEAAVAAGVKRFFPWQFGVDYEAFAAAESGHGELFGEMLAVRELLRGQRGTGWTVVSTGLFMSFLFLQGFGVVDLEGRVVRGLGAWEDTVTVTDVEGIGRVVAEVVFEPEGTENRVVYAAGDTVSYGEVADVVEEVFGGEFKRELWDREYLRKRLEHEPGNVMLKYQNVFGAGFGVSWEMERTLNYQRGMRLTDLREYVEENKD</sequence>
<dbReference type="Pfam" id="PF05368">
    <property type="entry name" value="NmrA"/>
    <property type="match status" value="1"/>
</dbReference>
<dbReference type="InterPro" id="IPR051609">
    <property type="entry name" value="NmrA/Isoflavone_reductase-like"/>
</dbReference>
<evidence type="ECO:0000256" key="1">
    <source>
        <dbReference type="ARBA" id="ARBA00022857"/>
    </source>
</evidence>
<gene>
    <name evidence="4" type="ORF">C8A01DRAFT_48562</name>
</gene>